<gene>
    <name evidence="2" type="ORF">AVEN_148849_1</name>
</gene>
<comment type="caution">
    <text evidence="2">The sequence shown here is derived from an EMBL/GenBank/DDBJ whole genome shotgun (WGS) entry which is preliminary data.</text>
</comment>
<evidence type="ECO:0000256" key="1">
    <source>
        <dbReference type="SAM" id="Phobius"/>
    </source>
</evidence>
<organism evidence="2 3">
    <name type="scientific">Araneus ventricosus</name>
    <name type="common">Orbweaver spider</name>
    <name type="synonym">Epeira ventricosa</name>
    <dbReference type="NCBI Taxonomy" id="182803"/>
    <lineage>
        <taxon>Eukaryota</taxon>
        <taxon>Metazoa</taxon>
        <taxon>Ecdysozoa</taxon>
        <taxon>Arthropoda</taxon>
        <taxon>Chelicerata</taxon>
        <taxon>Arachnida</taxon>
        <taxon>Araneae</taxon>
        <taxon>Araneomorphae</taxon>
        <taxon>Entelegynae</taxon>
        <taxon>Araneoidea</taxon>
        <taxon>Araneidae</taxon>
        <taxon>Araneus</taxon>
    </lineage>
</organism>
<protein>
    <submittedName>
        <fullName evidence="2">Uncharacterized protein</fullName>
    </submittedName>
</protein>
<evidence type="ECO:0000313" key="2">
    <source>
        <dbReference type="EMBL" id="GBN25143.1"/>
    </source>
</evidence>
<dbReference type="EMBL" id="BGPR01007206">
    <property type="protein sequence ID" value="GBN25143.1"/>
    <property type="molecule type" value="Genomic_DNA"/>
</dbReference>
<dbReference type="Proteomes" id="UP000499080">
    <property type="component" value="Unassembled WGS sequence"/>
</dbReference>
<keyword evidence="1" id="KW-0812">Transmembrane</keyword>
<proteinExistence type="predicted"/>
<accession>A0A4Y2MEU3</accession>
<name>A0A4Y2MEU3_ARAVE</name>
<keyword evidence="1" id="KW-1133">Transmembrane helix</keyword>
<sequence>MTPSLEGLHILFLKFPNRLLLYSDINNLPELNSSTPPQSRIDFDCFIKTFVVSVLNLLTSSVLWLLTIKMISRHLVLRREHGSSSNSCRRGSGVLAAVRKYFSPCVWTF</sequence>
<feature type="transmembrane region" description="Helical" evidence="1">
    <location>
        <begin position="46"/>
        <end position="68"/>
    </location>
</feature>
<keyword evidence="3" id="KW-1185">Reference proteome</keyword>
<keyword evidence="1" id="KW-0472">Membrane</keyword>
<reference evidence="2 3" key="1">
    <citation type="journal article" date="2019" name="Sci. Rep.">
        <title>Orb-weaving spider Araneus ventricosus genome elucidates the spidroin gene catalogue.</title>
        <authorList>
            <person name="Kono N."/>
            <person name="Nakamura H."/>
            <person name="Ohtoshi R."/>
            <person name="Moran D.A.P."/>
            <person name="Shinohara A."/>
            <person name="Yoshida Y."/>
            <person name="Fujiwara M."/>
            <person name="Mori M."/>
            <person name="Tomita M."/>
            <person name="Arakawa K."/>
        </authorList>
    </citation>
    <scope>NUCLEOTIDE SEQUENCE [LARGE SCALE GENOMIC DNA]</scope>
</reference>
<dbReference type="AlphaFoldDB" id="A0A4Y2MEU3"/>
<evidence type="ECO:0000313" key="3">
    <source>
        <dbReference type="Proteomes" id="UP000499080"/>
    </source>
</evidence>